<evidence type="ECO:0000313" key="4">
    <source>
        <dbReference type="Proteomes" id="UP000193920"/>
    </source>
</evidence>
<feature type="compositionally biased region" description="Low complexity" evidence="2">
    <location>
        <begin position="797"/>
        <end position="814"/>
    </location>
</feature>
<feature type="region of interest" description="Disordered" evidence="2">
    <location>
        <begin position="792"/>
        <end position="830"/>
    </location>
</feature>
<feature type="region of interest" description="Disordered" evidence="2">
    <location>
        <begin position="441"/>
        <end position="461"/>
    </location>
</feature>
<feature type="compositionally biased region" description="Low complexity" evidence="2">
    <location>
        <begin position="578"/>
        <end position="597"/>
    </location>
</feature>
<dbReference type="AlphaFoldDB" id="A0A1Y2D5U5"/>
<feature type="compositionally biased region" description="Basic and acidic residues" evidence="2">
    <location>
        <begin position="751"/>
        <end position="760"/>
    </location>
</feature>
<accession>A0A1Y2D5U5</accession>
<reference evidence="3 4" key="1">
    <citation type="submission" date="2016-08" db="EMBL/GenBank/DDBJ databases">
        <title>A Parts List for Fungal Cellulosomes Revealed by Comparative Genomics.</title>
        <authorList>
            <consortium name="DOE Joint Genome Institute"/>
            <person name="Haitjema C.H."/>
            <person name="Gilmore S.P."/>
            <person name="Henske J.K."/>
            <person name="Solomon K.V."/>
            <person name="De Groot R."/>
            <person name="Kuo A."/>
            <person name="Mondo S.J."/>
            <person name="Salamov A.A."/>
            <person name="Labutti K."/>
            <person name="Zhao Z."/>
            <person name="Chiniquy J."/>
            <person name="Barry K."/>
            <person name="Brewer H.M."/>
            <person name="Purvine S.O."/>
            <person name="Wright A.T."/>
            <person name="Boxma B."/>
            <person name="Van Alen T."/>
            <person name="Hackstein J.H."/>
            <person name="Baker S.E."/>
            <person name="Grigoriev I.V."/>
            <person name="O'Malley M.A."/>
        </authorList>
    </citation>
    <scope>NUCLEOTIDE SEQUENCE [LARGE SCALE GENOMIC DNA]</scope>
    <source>
        <strain evidence="3 4">G1</strain>
    </source>
</reference>
<dbReference type="Proteomes" id="UP000193920">
    <property type="component" value="Unassembled WGS sequence"/>
</dbReference>
<evidence type="ECO:0000256" key="2">
    <source>
        <dbReference type="SAM" id="MobiDB-lite"/>
    </source>
</evidence>
<gene>
    <name evidence="3" type="ORF">LY90DRAFT_274363</name>
</gene>
<evidence type="ECO:0000313" key="3">
    <source>
        <dbReference type="EMBL" id="ORY54679.1"/>
    </source>
</evidence>
<protein>
    <submittedName>
        <fullName evidence="3">Uncharacterized protein</fullName>
    </submittedName>
</protein>
<feature type="region of interest" description="Disordered" evidence="2">
    <location>
        <begin position="735"/>
        <end position="771"/>
    </location>
</feature>
<feature type="compositionally biased region" description="Basic residues" evidence="2">
    <location>
        <begin position="545"/>
        <end position="556"/>
    </location>
</feature>
<dbReference type="OrthoDB" id="2154201at2759"/>
<proteinExistence type="predicted"/>
<name>A0A1Y2D5U5_9FUNG</name>
<keyword evidence="1" id="KW-0175">Coiled coil</keyword>
<evidence type="ECO:0000256" key="1">
    <source>
        <dbReference type="SAM" id="Coils"/>
    </source>
</evidence>
<sequence length="1077" mass="125300">MTCINNSNSEKPEYLTNMELSSNYRIYNIPKGKVKNPNDIKLLLYKKNFEVYNDIISNNYSNIYKNKLINEINKYHNSLTSGFNYKNVPTNIYEEKEKKNIIENGNSYENLKKNSNEKLYKKKISLSGEICEKESSPNKKNKKKIIKGKYVETVPEKKDYIRAKLVKLNYESKKLSTNEKYDFYGENCSFLIKDDENNEEQIYNEKELVSEAKKKNDYIFKNGSNDILFLNTSFFKKKMNNIQECENLSTLKVDELDINKNENKSWKQNMYQKQLETLNETTDKTKFHDYRRAESLENIEKNEIKNREILSFNDELFDDEKITIFKDINNELFNDEIIAADSNDNVVVKNREIKDNFGVDSENIKEKTREITDSNVFNNESISSIHNREYSSKRPSISHHLYHYKQSKEIFNVTNLIVDKRSISTTQNSKKDEIKIKNNNKKSDIFDNNNNNDNDNDSNNDVEHNYIDEFLENVDLNKNLLEYKKNSIRNRSEDCLDKMLMNYLIISNRKNIRFNLNDNATEDLKKIESSSQSNLQTPETSTLRRQSKVKPPKISKKNSSSSITTVDSSNDSKKTSRKNSNSSNNSCSNNNSTSLENTWKKRSNSSISNVLERKEENSAKNNNSISSKRKRRRDFPIAEPKKEWIIDLDLIRPIKQKYILDLIEKNNNISFDEKIHSFKAFQRKITLLMKEIKLAKEKKEKEEAKEYQKKKDLELIELLKTVFENHQSEALAAMQEQENAKKGSKKMKRIPSSDEKDKKQSATQASQVANVAKSDISANSTIHINSAAANNKNQAHSVSCPSTNTSSSPNPLSSKAKKSNENINNSKCYDSDEMETVKEKYSPEEFKKKFEEIKEKLKLDEKSLKVIKFYDTNLKENLKKKIKSNILRYEVKSIKKYYKKKEHVNIYNLSSKQVSRIENKPLKGISQAGSLMDIKTSNKIDTSILNSFYNCENSGTIINGEDNEDLINRKSTTNCSLFNEHKLLQTDLYKMFKNSQPSKFKNPEEQVKTVSDVTLPTIADYKNKLYYHNNKHIDINRSDNNSSCINSKAVFYNGYRKKSLKSKNSNILTFKANSSQN</sequence>
<feature type="region of interest" description="Disordered" evidence="2">
    <location>
        <begin position="527"/>
        <end position="633"/>
    </location>
</feature>
<dbReference type="EMBL" id="MCOG01000083">
    <property type="protein sequence ID" value="ORY54679.1"/>
    <property type="molecule type" value="Genomic_DNA"/>
</dbReference>
<keyword evidence="4" id="KW-1185">Reference proteome</keyword>
<feature type="compositionally biased region" description="Polar residues" evidence="2">
    <location>
        <begin position="529"/>
        <end position="544"/>
    </location>
</feature>
<feature type="compositionally biased region" description="Low complexity" evidence="2">
    <location>
        <begin position="557"/>
        <end position="569"/>
    </location>
</feature>
<feature type="coiled-coil region" evidence="1">
    <location>
        <begin position="678"/>
        <end position="705"/>
    </location>
</feature>
<comment type="caution">
    <text evidence="3">The sequence shown here is derived from an EMBL/GenBank/DDBJ whole genome shotgun (WGS) entry which is preliminary data.</text>
</comment>
<organism evidence="3 4">
    <name type="scientific">Neocallimastix californiae</name>
    <dbReference type="NCBI Taxonomy" id="1754190"/>
    <lineage>
        <taxon>Eukaryota</taxon>
        <taxon>Fungi</taxon>
        <taxon>Fungi incertae sedis</taxon>
        <taxon>Chytridiomycota</taxon>
        <taxon>Chytridiomycota incertae sedis</taxon>
        <taxon>Neocallimastigomycetes</taxon>
        <taxon>Neocallimastigales</taxon>
        <taxon>Neocallimastigaceae</taxon>
        <taxon>Neocallimastix</taxon>
    </lineage>
</organism>